<dbReference type="InterPro" id="IPR039315">
    <property type="entry name" value="CheW"/>
</dbReference>
<dbReference type="Proteomes" id="UP000050430">
    <property type="component" value="Unassembled WGS sequence"/>
</dbReference>
<accession>A0A0P6WQT3</accession>
<comment type="caution">
    <text evidence="2">The sequence shown here is derived from an EMBL/GenBank/DDBJ whole genome shotgun (WGS) entry which is preliminary data.</text>
</comment>
<dbReference type="GO" id="GO:0005829">
    <property type="term" value="C:cytosol"/>
    <property type="evidence" value="ECO:0007669"/>
    <property type="project" value="TreeGrafter"/>
</dbReference>
<dbReference type="EMBL" id="LGCK01000012">
    <property type="protein sequence ID" value="KPL71200.1"/>
    <property type="molecule type" value="Genomic_DNA"/>
</dbReference>
<dbReference type="CDD" id="cd00732">
    <property type="entry name" value="CheW"/>
    <property type="match status" value="1"/>
</dbReference>
<dbReference type="Gene3D" id="2.30.30.40">
    <property type="entry name" value="SH3 Domains"/>
    <property type="match status" value="1"/>
</dbReference>
<dbReference type="InterPro" id="IPR002545">
    <property type="entry name" value="CheW-lke_dom"/>
</dbReference>
<evidence type="ECO:0000259" key="1">
    <source>
        <dbReference type="PROSITE" id="PS50851"/>
    </source>
</evidence>
<name>A0A0P6WQT3_9CHLR</name>
<dbReference type="GO" id="GO:0007165">
    <property type="term" value="P:signal transduction"/>
    <property type="evidence" value="ECO:0007669"/>
    <property type="project" value="InterPro"/>
</dbReference>
<dbReference type="PANTHER" id="PTHR22617">
    <property type="entry name" value="CHEMOTAXIS SENSOR HISTIDINE KINASE-RELATED"/>
    <property type="match status" value="1"/>
</dbReference>
<dbReference type="SUPFAM" id="SSF50341">
    <property type="entry name" value="CheW-like"/>
    <property type="match status" value="1"/>
</dbReference>
<organism evidence="2 3">
    <name type="scientific">Leptolinea tardivitalis</name>
    <dbReference type="NCBI Taxonomy" id="229920"/>
    <lineage>
        <taxon>Bacteria</taxon>
        <taxon>Bacillati</taxon>
        <taxon>Chloroflexota</taxon>
        <taxon>Anaerolineae</taxon>
        <taxon>Anaerolineales</taxon>
        <taxon>Anaerolineaceae</taxon>
        <taxon>Leptolinea</taxon>
    </lineage>
</organism>
<sequence>MDQAVAHGDGDEEHLVIFSLGKELYGVTIHAVESIIKLQAITEVPRTAAFILGVTNLRGTVVPVVDLRKRFNLTSNENTPNTRIVIVNAEVGKVGIVVDEVTEVLKVPREAVQPPPPMSTTIESAFINGIARIADKLVILLDLEKVLASSTKQHNW</sequence>
<keyword evidence="3" id="KW-1185">Reference proteome</keyword>
<dbReference type="Gene3D" id="2.40.50.180">
    <property type="entry name" value="CheA-289, Domain 4"/>
    <property type="match status" value="1"/>
</dbReference>
<dbReference type="AlphaFoldDB" id="A0A0P6WQT3"/>
<evidence type="ECO:0000313" key="2">
    <source>
        <dbReference type="EMBL" id="KPL71200.1"/>
    </source>
</evidence>
<dbReference type="PANTHER" id="PTHR22617:SF23">
    <property type="entry name" value="CHEMOTAXIS PROTEIN CHEW"/>
    <property type="match status" value="1"/>
</dbReference>
<dbReference type="Pfam" id="PF01584">
    <property type="entry name" value="CheW"/>
    <property type="match status" value="1"/>
</dbReference>
<dbReference type="InterPro" id="IPR036061">
    <property type="entry name" value="CheW-like_dom_sf"/>
</dbReference>
<evidence type="ECO:0000313" key="3">
    <source>
        <dbReference type="Proteomes" id="UP000050430"/>
    </source>
</evidence>
<dbReference type="SMART" id="SM00260">
    <property type="entry name" value="CheW"/>
    <property type="match status" value="1"/>
</dbReference>
<protein>
    <recommendedName>
        <fullName evidence="1">CheW-like domain-containing protein</fullName>
    </recommendedName>
</protein>
<dbReference type="STRING" id="229920.ADM99_12675"/>
<dbReference type="PATRIC" id="fig|229920.5.peg.2859"/>
<dbReference type="PROSITE" id="PS50851">
    <property type="entry name" value="CHEW"/>
    <property type="match status" value="1"/>
</dbReference>
<gene>
    <name evidence="2" type="ORF">ADM99_12675</name>
</gene>
<feature type="domain" description="CheW-like" evidence="1">
    <location>
        <begin position="12"/>
        <end position="152"/>
    </location>
</feature>
<dbReference type="GO" id="GO:0006935">
    <property type="term" value="P:chemotaxis"/>
    <property type="evidence" value="ECO:0007669"/>
    <property type="project" value="InterPro"/>
</dbReference>
<proteinExistence type="predicted"/>
<reference evidence="2 3" key="1">
    <citation type="submission" date="2015-07" db="EMBL/GenBank/DDBJ databases">
        <title>Genome sequence of Leptolinea tardivitalis DSM 16556.</title>
        <authorList>
            <person name="Hemp J."/>
            <person name="Ward L.M."/>
            <person name="Pace L.A."/>
            <person name="Fischer W.W."/>
        </authorList>
    </citation>
    <scope>NUCLEOTIDE SEQUENCE [LARGE SCALE GENOMIC DNA]</scope>
    <source>
        <strain evidence="2 3">YMTK-2</strain>
    </source>
</reference>